<protein>
    <recommendedName>
        <fullName evidence="3 12">Pyruvate kinase</fullName>
        <ecNumber evidence="3 12">2.7.1.40</ecNumber>
    </recommendedName>
</protein>
<dbReference type="UniPathway" id="UPA00109">
    <property type="reaction ID" value="UER00188"/>
</dbReference>
<evidence type="ECO:0000259" key="14">
    <source>
        <dbReference type="Pfam" id="PF00224"/>
    </source>
</evidence>
<dbReference type="KEGG" id="chya:V22_30500"/>
<evidence type="ECO:0000256" key="1">
    <source>
        <dbReference type="ARBA" id="ARBA00004997"/>
    </source>
</evidence>
<dbReference type="AlphaFoldDB" id="A0A517TBP1"/>
<dbReference type="Proteomes" id="UP000319976">
    <property type="component" value="Chromosome"/>
</dbReference>
<keyword evidence="7 13" id="KW-0418">Kinase</keyword>
<evidence type="ECO:0000256" key="7">
    <source>
        <dbReference type="ARBA" id="ARBA00022777"/>
    </source>
</evidence>
<dbReference type="PANTHER" id="PTHR11817">
    <property type="entry name" value="PYRUVATE KINASE"/>
    <property type="match status" value="1"/>
</dbReference>
<dbReference type="GO" id="GO:0005524">
    <property type="term" value="F:ATP binding"/>
    <property type="evidence" value="ECO:0007669"/>
    <property type="project" value="UniProtKB-KW"/>
</dbReference>
<dbReference type="InterPro" id="IPR015813">
    <property type="entry name" value="Pyrv/PenolPyrv_kinase-like_dom"/>
</dbReference>
<dbReference type="InterPro" id="IPR015806">
    <property type="entry name" value="Pyrv_Knase_insert_dom_sf"/>
</dbReference>
<organism evidence="16 17">
    <name type="scientific">Calycomorphotria hydatis</name>
    <dbReference type="NCBI Taxonomy" id="2528027"/>
    <lineage>
        <taxon>Bacteria</taxon>
        <taxon>Pseudomonadati</taxon>
        <taxon>Planctomycetota</taxon>
        <taxon>Planctomycetia</taxon>
        <taxon>Planctomycetales</taxon>
        <taxon>Planctomycetaceae</taxon>
        <taxon>Calycomorphotria</taxon>
    </lineage>
</organism>
<evidence type="ECO:0000256" key="6">
    <source>
        <dbReference type="ARBA" id="ARBA00022741"/>
    </source>
</evidence>
<evidence type="ECO:0000256" key="3">
    <source>
        <dbReference type="ARBA" id="ARBA00012142"/>
    </source>
</evidence>
<dbReference type="Pfam" id="PF02887">
    <property type="entry name" value="PK_C"/>
    <property type="match status" value="1"/>
</dbReference>
<comment type="catalytic activity">
    <reaction evidence="13">
        <text>pyruvate + ATP = phosphoenolpyruvate + ADP + H(+)</text>
        <dbReference type="Rhea" id="RHEA:18157"/>
        <dbReference type="ChEBI" id="CHEBI:15361"/>
        <dbReference type="ChEBI" id="CHEBI:15378"/>
        <dbReference type="ChEBI" id="CHEBI:30616"/>
        <dbReference type="ChEBI" id="CHEBI:58702"/>
        <dbReference type="ChEBI" id="CHEBI:456216"/>
        <dbReference type="EC" id="2.7.1.40"/>
    </reaction>
</comment>
<feature type="domain" description="Pyruvate kinase C-terminal" evidence="15">
    <location>
        <begin position="373"/>
        <end position="478"/>
    </location>
</feature>
<keyword evidence="5" id="KW-0479">Metal-binding</keyword>
<evidence type="ECO:0000313" key="16">
    <source>
        <dbReference type="EMBL" id="QDT65788.1"/>
    </source>
</evidence>
<evidence type="ECO:0000313" key="17">
    <source>
        <dbReference type="Proteomes" id="UP000319976"/>
    </source>
</evidence>
<dbReference type="PRINTS" id="PR01050">
    <property type="entry name" value="PYRUVTKNASE"/>
</dbReference>
<evidence type="ECO:0000256" key="10">
    <source>
        <dbReference type="ARBA" id="ARBA00023152"/>
    </source>
</evidence>
<dbReference type="Gene3D" id="3.20.20.60">
    <property type="entry name" value="Phosphoenolpyruvate-binding domains"/>
    <property type="match status" value="1"/>
</dbReference>
<evidence type="ECO:0000256" key="2">
    <source>
        <dbReference type="ARBA" id="ARBA00008663"/>
    </source>
</evidence>
<proteinExistence type="inferred from homology"/>
<dbReference type="InterPro" id="IPR001697">
    <property type="entry name" value="Pyr_Knase"/>
</dbReference>
<evidence type="ECO:0000256" key="11">
    <source>
        <dbReference type="ARBA" id="ARBA00023317"/>
    </source>
</evidence>
<dbReference type="EC" id="2.7.1.40" evidence="3 12"/>
<dbReference type="RefSeq" id="WP_145264303.1">
    <property type="nucleotide sequence ID" value="NZ_CP036316.1"/>
</dbReference>
<keyword evidence="10 13" id="KW-0324">Glycolysis</keyword>
<comment type="similarity">
    <text evidence="2 13">Belongs to the pyruvate kinase family.</text>
</comment>
<keyword evidence="9 13" id="KW-0460">Magnesium</keyword>
<evidence type="ECO:0000256" key="12">
    <source>
        <dbReference type="NCBIfam" id="TIGR01064"/>
    </source>
</evidence>
<dbReference type="SUPFAM" id="SSF52935">
    <property type="entry name" value="PK C-terminal domain-like"/>
    <property type="match status" value="1"/>
</dbReference>
<evidence type="ECO:0000256" key="8">
    <source>
        <dbReference type="ARBA" id="ARBA00022840"/>
    </source>
</evidence>
<keyword evidence="11 16" id="KW-0670">Pyruvate</keyword>
<dbReference type="Gene3D" id="3.40.1380.20">
    <property type="entry name" value="Pyruvate kinase, C-terminal domain"/>
    <property type="match status" value="1"/>
</dbReference>
<evidence type="ECO:0000256" key="13">
    <source>
        <dbReference type="RuleBase" id="RU000504"/>
    </source>
</evidence>
<keyword evidence="8" id="KW-0067">ATP-binding</keyword>
<dbReference type="GO" id="GO:0030955">
    <property type="term" value="F:potassium ion binding"/>
    <property type="evidence" value="ECO:0007669"/>
    <property type="project" value="UniProtKB-UniRule"/>
</dbReference>
<dbReference type="OrthoDB" id="9812123at2"/>
<dbReference type="InterPro" id="IPR015793">
    <property type="entry name" value="Pyrv_Knase_brl"/>
</dbReference>
<keyword evidence="4 13" id="KW-0808">Transferase</keyword>
<dbReference type="InterPro" id="IPR040442">
    <property type="entry name" value="Pyrv_kinase-like_dom_sf"/>
</dbReference>
<evidence type="ECO:0000256" key="9">
    <source>
        <dbReference type="ARBA" id="ARBA00022842"/>
    </source>
</evidence>
<dbReference type="Gene3D" id="2.40.33.10">
    <property type="entry name" value="PK beta-barrel domain-like"/>
    <property type="match status" value="1"/>
</dbReference>
<comment type="pathway">
    <text evidence="1 13">Carbohydrate degradation; glycolysis; pyruvate from D-glyceraldehyde 3-phosphate: step 5/5.</text>
</comment>
<evidence type="ECO:0000256" key="5">
    <source>
        <dbReference type="ARBA" id="ARBA00022723"/>
    </source>
</evidence>
<dbReference type="GO" id="GO:0000287">
    <property type="term" value="F:magnesium ion binding"/>
    <property type="evidence" value="ECO:0007669"/>
    <property type="project" value="UniProtKB-UniRule"/>
</dbReference>
<reference evidence="16 17" key="1">
    <citation type="submission" date="2019-02" db="EMBL/GenBank/DDBJ databases">
        <title>Deep-cultivation of Planctomycetes and their phenomic and genomic characterization uncovers novel biology.</title>
        <authorList>
            <person name="Wiegand S."/>
            <person name="Jogler M."/>
            <person name="Boedeker C."/>
            <person name="Pinto D."/>
            <person name="Vollmers J."/>
            <person name="Rivas-Marin E."/>
            <person name="Kohn T."/>
            <person name="Peeters S.H."/>
            <person name="Heuer A."/>
            <person name="Rast P."/>
            <person name="Oberbeckmann S."/>
            <person name="Bunk B."/>
            <person name="Jeske O."/>
            <person name="Meyerdierks A."/>
            <person name="Storesund J.E."/>
            <person name="Kallscheuer N."/>
            <person name="Luecker S."/>
            <person name="Lage O.M."/>
            <person name="Pohl T."/>
            <person name="Merkel B.J."/>
            <person name="Hornburger P."/>
            <person name="Mueller R.-W."/>
            <person name="Bruemmer F."/>
            <person name="Labrenz M."/>
            <person name="Spormann A.M."/>
            <person name="Op den Camp H."/>
            <person name="Overmann J."/>
            <person name="Amann R."/>
            <person name="Jetten M.S.M."/>
            <person name="Mascher T."/>
            <person name="Medema M.H."/>
            <person name="Devos D.P."/>
            <person name="Kaster A.-K."/>
            <person name="Ovreas L."/>
            <person name="Rohde M."/>
            <person name="Galperin M.Y."/>
            <person name="Jogler C."/>
        </authorList>
    </citation>
    <scope>NUCLEOTIDE SEQUENCE [LARGE SCALE GENOMIC DNA]</scope>
    <source>
        <strain evidence="16 17">V22</strain>
    </source>
</reference>
<dbReference type="EMBL" id="CP036316">
    <property type="protein sequence ID" value="QDT65788.1"/>
    <property type="molecule type" value="Genomic_DNA"/>
</dbReference>
<dbReference type="GO" id="GO:0004743">
    <property type="term" value="F:pyruvate kinase activity"/>
    <property type="evidence" value="ECO:0007669"/>
    <property type="project" value="UniProtKB-UniRule"/>
</dbReference>
<sequence length="487" mass="52723">MSAEDGSKQAIIKTKVVATLGPASGSETMIGKLIDAGVDVFRLNFAHGKHDWLENVINIIRRVSAKKDRSIGLLGDLSGPKIRLEDVAGGEVCWIQGGTFEFVRTPAPNDPTKVTCTYEQLIDDLEVGDMVVLADGSVITTVVETRKPESIVCKVIQSGCVRNRQGVNLPGATLSTPSLTEKDRVDLEFACRVGLDYIGLSFVRRAEDIKELREAIEGFQPTHPPQIVAKIEKMEAVNDLDRILDVTDGVMVARGDLGVETDIARVPILQKHIIRQCNRRRIPVITATQMLESMISSDFPTRAESTDVCNAVLDGTDAVMLSGETAIGQNPPKVVSTMKRIAYEAEKVLSENPAEKPTLPGGRHGTMLATEGVTVGAVAAAQHIDADLVVVATHGGRTALAVSKQRGKFPIVAVTDNQETARRLALYWSVIPFVTDAVQHRQKELMELVTAWAKEKGLAKSGDRIVMVGSTDWGTNGHDLMLLNVVP</sequence>
<keyword evidence="6" id="KW-0547">Nucleotide-binding</keyword>
<gene>
    <name evidence="16" type="primary">pyk</name>
    <name evidence="16" type="ORF">V22_30500</name>
</gene>
<dbReference type="InterPro" id="IPR036918">
    <property type="entry name" value="Pyrv_Knase_C_sf"/>
</dbReference>
<dbReference type="SUPFAM" id="SSF51621">
    <property type="entry name" value="Phosphoenolpyruvate/pyruvate domain"/>
    <property type="match status" value="1"/>
</dbReference>
<dbReference type="NCBIfam" id="TIGR01064">
    <property type="entry name" value="pyruv_kin"/>
    <property type="match status" value="1"/>
</dbReference>
<dbReference type="SUPFAM" id="SSF50800">
    <property type="entry name" value="PK beta-barrel domain-like"/>
    <property type="match status" value="1"/>
</dbReference>
<accession>A0A517TBP1</accession>
<evidence type="ECO:0000259" key="15">
    <source>
        <dbReference type="Pfam" id="PF02887"/>
    </source>
</evidence>
<dbReference type="Pfam" id="PF00224">
    <property type="entry name" value="PK"/>
    <property type="match status" value="1"/>
</dbReference>
<dbReference type="InterPro" id="IPR015795">
    <property type="entry name" value="Pyrv_Knase_C"/>
</dbReference>
<dbReference type="NCBIfam" id="NF004491">
    <property type="entry name" value="PRK05826.1"/>
    <property type="match status" value="1"/>
</dbReference>
<name>A0A517TBP1_9PLAN</name>
<evidence type="ECO:0000256" key="4">
    <source>
        <dbReference type="ARBA" id="ARBA00022679"/>
    </source>
</evidence>
<dbReference type="GO" id="GO:0016301">
    <property type="term" value="F:kinase activity"/>
    <property type="evidence" value="ECO:0007669"/>
    <property type="project" value="UniProtKB-KW"/>
</dbReference>
<dbReference type="NCBIfam" id="NF004978">
    <property type="entry name" value="PRK06354.1"/>
    <property type="match status" value="1"/>
</dbReference>
<keyword evidence="17" id="KW-1185">Reference proteome</keyword>
<dbReference type="InterPro" id="IPR011037">
    <property type="entry name" value="Pyrv_Knase-like_insert_dom_sf"/>
</dbReference>
<feature type="domain" description="Pyruvate kinase barrel" evidence="14">
    <location>
        <begin position="13"/>
        <end position="334"/>
    </location>
</feature>